<protein>
    <submittedName>
        <fullName evidence="1">McrBC 5-methylcytosine restriction system component</fullName>
    </submittedName>
</protein>
<reference evidence="2" key="1">
    <citation type="journal article" date="2019" name="Int. J. Syst. Evol. Microbiol.">
        <title>The Global Catalogue of Microorganisms (GCM) 10K type strain sequencing project: providing services to taxonomists for standard genome sequencing and annotation.</title>
        <authorList>
            <consortium name="The Broad Institute Genomics Platform"/>
            <consortium name="The Broad Institute Genome Sequencing Center for Infectious Disease"/>
            <person name="Wu L."/>
            <person name="Ma J."/>
        </authorList>
    </citation>
    <scope>NUCLEOTIDE SEQUENCE [LARGE SCALE GENOMIC DNA]</scope>
    <source>
        <strain evidence="2">JCM 17809</strain>
    </source>
</reference>
<dbReference type="Pfam" id="PF10117">
    <property type="entry name" value="McrBC"/>
    <property type="match status" value="1"/>
</dbReference>
<keyword evidence="2" id="KW-1185">Reference proteome</keyword>
<organism evidence="1 2">
    <name type="scientific">Fodinibacter luteus</name>
    <dbReference type="NCBI Taxonomy" id="552064"/>
    <lineage>
        <taxon>Bacteria</taxon>
        <taxon>Bacillati</taxon>
        <taxon>Actinomycetota</taxon>
        <taxon>Actinomycetes</taxon>
        <taxon>Micrococcales</taxon>
        <taxon>Intrasporangiaceae</taxon>
        <taxon>Fodinibacter (ex Wang et al. 2009)</taxon>
    </lineage>
</organism>
<sequence length="391" mass="42974">MRIDLTENGPPVDVAIDDRVGVALRNSGIVTAVPSLATGWWTLGPAGKVGVAEVAGVELWIAPKLDIRRLFFLIGFARDQKIWRDEDLALHEEPDLLSALAAAFARQASRATEQGLLQGYRQVEEALPVLRGRLRSSDQLSRRFGLAIPLEVRYDEYDIDIAENRLLRGAAEVLLKIPQVGPIARQQLRRLVRSMADVTPARPGRNLPQWRASRLNARYHVALRLAELVLRGGSVDQTAGTVLVNGFVLDMAKVFEDFVTASLGTALSTHGGHCRAQDRWHLDEAGHITMKPDLVWYRASGHVAAVVDAKYKAEKPSGFPYADLYQMLAYCTALDLARGHLVYAKGNEPATSHVVRNNGVEILQHTLDLTREPADLLAETADLARLIAAGI</sequence>
<accession>A0ABP8K7Y5</accession>
<dbReference type="RefSeq" id="WP_345203441.1">
    <property type="nucleotide sequence ID" value="NZ_BAABGM010000007.1"/>
</dbReference>
<dbReference type="PANTHER" id="PTHR38733">
    <property type="entry name" value="PROTEIN MCRC"/>
    <property type="match status" value="1"/>
</dbReference>
<dbReference type="InterPro" id="IPR019292">
    <property type="entry name" value="McrC"/>
</dbReference>
<comment type="caution">
    <text evidence="1">The sequence shown here is derived from an EMBL/GenBank/DDBJ whole genome shotgun (WGS) entry which is preliminary data.</text>
</comment>
<dbReference type="PANTHER" id="PTHR38733:SF1">
    <property type="entry name" value="TYPE IV METHYL-DIRECTED RESTRICTION ENZYME ECOKMCRBC"/>
    <property type="match status" value="1"/>
</dbReference>
<evidence type="ECO:0000313" key="2">
    <source>
        <dbReference type="Proteomes" id="UP001500945"/>
    </source>
</evidence>
<name>A0ABP8K7Y5_9MICO</name>
<evidence type="ECO:0000313" key="1">
    <source>
        <dbReference type="EMBL" id="GAA4401885.1"/>
    </source>
</evidence>
<proteinExistence type="predicted"/>
<dbReference type="EMBL" id="BAABGM010000007">
    <property type="protein sequence ID" value="GAA4401885.1"/>
    <property type="molecule type" value="Genomic_DNA"/>
</dbReference>
<dbReference type="Proteomes" id="UP001500945">
    <property type="component" value="Unassembled WGS sequence"/>
</dbReference>
<gene>
    <name evidence="1" type="ORF">GCM10023168_11930</name>
</gene>